<comment type="similarity">
    <text evidence="2">Belongs to the peptidase M54 family.</text>
</comment>
<keyword evidence="5" id="KW-0378">Hydrolase</keyword>
<name>A0A8C5IVG3_JUNHY</name>
<evidence type="ECO:0000256" key="7">
    <source>
        <dbReference type="ARBA" id="ARBA00023049"/>
    </source>
</evidence>
<evidence type="ECO:0000313" key="10">
    <source>
        <dbReference type="Ensembl" id="ENSJHYP00000008629.1"/>
    </source>
</evidence>
<dbReference type="PANTHER" id="PTHR32205">
    <property type="entry name" value="ARCHAEMETZINCIN-2-RELATED"/>
    <property type="match status" value="1"/>
</dbReference>
<keyword evidence="7" id="KW-0482">Metalloprotease</keyword>
<comment type="cofactor">
    <cofactor evidence="1">
        <name>Zn(2+)</name>
        <dbReference type="ChEBI" id="CHEBI:29105"/>
    </cofactor>
</comment>
<sequence>MQTRLQGGDGTSHRHNQSPDSPALVRAQIKGFPPPGSAALLRPGSLGSALPQTGAACAPCPLRAPAAQRDPPPPGPSRPRTPCPLPDRVSCSQSPSAPRTPCPVPAPRVLSLSPCPVPVPVSLSHPVSCPCPRVPSLSRCPQARPLPAGAPRRLPLALQEAALRGRSANPAGSRRRGRAPLCSPFSSSSSSCCCSSCRRRRGCRAPLRLASPEPGAPALPLLPASAVPARRAAVPPPRKPAMLQCKHAQEFSFGPRALKDALISTDPALQELYAKAFSRAEKLFLSEAYNPQRTLFCTLLIRTAFDWLLSHPDAPEDFETFYHAMLRRKQNFCRKHIYLQPIDLIEGPAGLSLLDSLQSCVESFFLGLRVKCLPSIPVSSIHCCFRHSRDSDRVQLHADGILNFLKNNKPMDALCVLGLTLLDLYPCETWSFTFSKFLPGQEVGVCSFARFSGDFPQAGCSSLNPPTQKEELCEVSKEGRERTLQFSAQEMVQCCKVTCHEICHLMGLGTCRWLQCIMQGALSLEEALLRPLEPCPICLRKLQHVVGFKLIERYRKLYAWTQTVLSTWPRQESAELSASEDLLPFSSDSGMCCENDSEAVTSLSEPLTPDTCSQGLSLGPELEQDEQPSSLQEGQGQPRPPAHTKATDSIKDYELWLEMCIAALERNVSEEELAQVDKSVDALAKWEMFTGQLPAIRKDLPFARDSTGLRKVLGDKFSSLRRKLSSRKLSKGESSPHRWRWEDN</sequence>
<evidence type="ECO:0000256" key="2">
    <source>
        <dbReference type="ARBA" id="ARBA00006954"/>
    </source>
</evidence>
<evidence type="ECO:0000256" key="8">
    <source>
        <dbReference type="ARBA" id="ARBA00024316"/>
    </source>
</evidence>
<evidence type="ECO:0000256" key="3">
    <source>
        <dbReference type="ARBA" id="ARBA00022670"/>
    </source>
</evidence>
<feature type="region of interest" description="Disordered" evidence="9">
    <location>
        <begin position="600"/>
        <end position="646"/>
    </location>
</feature>
<feature type="compositionally biased region" description="Pro residues" evidence="9">
    <location>
        <begin position="70"/>
        <end position="85"/>
    </location>
</feature>
<dbReference type="CDD" id="cd11375">
    <property type="entry name" value="Peptidase_M54"/>
    <property type="match status" value="1"/>
</dbReference>
<dbReference type="InterPro" id="IPR024079">
    <property type="entry name" value="MetalloPept_cat_dom_sf"/>
</dbReference>
<protein>
    <submittedName>
        <fullName evidence="10">Archaelysin family metallopeptidase 1</fullName>
    </submittedName>
</protein>
<evidence type="ECO:0000256" key="5">
    <source>
        <dbReference type="ARBA" id="ARBA00022801"/>
    </source>
</evidence>
<dbReference type="GO" id="GO:0046872">
    <property type="term" value="F:metal ion binding"/>
    <property type="evidence" value="ECO:0007669"/>
    <property type="project" value="UniProtKB-KW"/>
</dbReference>
<keyword evidence="3" id="KW-0645">Protease</keyword>
<accession>A0A8C5IVG3</accession>
<keyword evidence="11" id="KW-1185">Reference proteome</keyword>
<feature type="region of interest" description="Disordered" evidence="9">
    <location>
        <begin position="1"/>
        <end position="47"/>
    </location>
</feature>
<dbReference type="Proteomes" id="UP000694408">
    <property type="component" value="Unplaced"/>
</dbReference>
<dbReference type="GO" id="GO:0008237">
    <property type="term" value="F:metallopeptidase activity"/>
    <property type="evidence" value="ECO:0007669"/>
    <property type="project" value="UniProtKB-KW"/>
</dbReference>
<proteinExistence type="inferred from homology"/>
<dbReference type="InterPro" id="IPR052009">
    <property type="entry name" value="Archaemetzincin"/>
</dbReference>
<feature type="compositionally biased region" description="Basic and acidic residues" evidence="9">
    <location>
        <begin position="730"/>
        <end position="744"/>
    </location>
</feature>
<organism evidence="10 11">
    <name type="scientific">Junco hyemalis</name>
    <name type="common">Dark-eyed junco</name>
    <dbReference type="NCBI Taxonomy" id="40217"/>
    <lineage>
        <taxon>Eukaryota</taxon>
        <taxon>Metazoa</taxon>
        <taxon>Chordata</taxon>
        <taxon>Craniata</taxon>
        <taxon>Vertebrata</taxon>
        <taxon>Euteleostomi</taxon>
        <taxon>Archelosauria</taxon>
        <taxon>Archosauria</taxon>
        <taxon>Dinosauria</taxon>
        <taxon>Saurischia</taxon>
        <taxon>Theropoda</taxon>
        <taxon>Coelurosauria</taxon>
        <taxon>Aves</taxon>
        <taxon>Neognathae</taxon>
        <taxon>Neoaves</taxon>
        <taxon>Telluraves</taxon>
        <taxon>Australaves</taxon>
        <taxon>Passeriformes</taxon>
        <taxon>Passerellidae</taxon>
        <taxon>Junco</taxon>
    </lineage>
</organism>
<evidence type="ECO:0000256" key="9">
    <source>
        <dbReference type="SAM" id="MobiDB-lite"/>
    </source>
</evidence>
<evidence type="ECO:0000256" key="1">
    <source>
        <dbReference type="ARBA" id="ARBA00001947"/>
    </source>
</evidence>
<dbReference type="AlphaFoldDB" id="A0A8C5IVG3"/>
<keyword evidence="6" id="KW-0862">Zinc</keyword>
<dbReference type="InterPro" id="IPR012962">
    <property type="entry name" value="Pept_M54_archaemetzincn"/>
</dbReference>
<dbReference type="OMA" id="LAKWEMF"/>
<feature type="compositionally biased region" description="Polar residues" evidence="9">
    <location>
        <begin position="600"/>
        <end position="616"/>
    </location>
</feature>
<dbReference type="GO" id="GO:0006508">
    <property type="term" value="P:proteolysis"/>
    <property type="evidence" value="ECO:0007669"/>
    <property type="project" value="UniProtKB-KW"/>
</dbReference>
<dbReference type="Gene3D" id="3.40.390.10">
    <property type="entry name" value="Collagenase (Catalytic Domain)"/>
    <property type="match status" value="1"/>
</dbReference>
<evidence type="ECO:0000256" key="4">
    <source>
        <dbReference type="ARBA" id="ARBA00022723"/>
    </source>
</evidence>
<feature type="region of interest" description="Disordered" evidence="9">
    <location>
        <begin position="62"/>
        <end position="103"/>
    </location>
</feature>
<dbReference type="Ensembl" id="ENSJHYT00000010473.1">
    <property type="protein sequence ID" value="ENSJHYP00000008629.1"/>
    <property type="gene ID" value="ENSJHYG00000006838.1"/>
</dbReference>
<reference evidence="10" key="2">
    <citation type="submission" date="2025-09" db="UniProtKB">
        <authorList>
            <consortium name="Ensembl"/>
        </authorList>
    </citation>
    <scope>IDENTIFICATION</scope>
</reference>
<keyword evidence="4" id="KW-0479">Metal-binding</keyword>
<evidence type="ECO:0000256" key="6">
    <source>
        <dbReference type="ARBA" id="ARBA00022833"/>
    </source>
</evidence>
<evidence type="ECO:0000313" key="11">
    <source>
        <dbReference type="Proteomes" id="UP000694408"/>
    </source>
</evidence>
<reference evidence="10" key="1">
    <citation type="submission" date="2025-08" db="UniProtKB">
        <authorList>
            <consortium name="Ensembl"/>
        </authorList>
    </citation>
    <scope>IDENTIFICATION</scope>
</reference>
<dbReference type="PANTHER" id="PTHR32205:SF4">
    <property type="entry name" value="ARCHAEMETZINCIN-1"/>
    <property type="match status" value="1"/>
</dbReference>
<comment type="function">
    <text evidence="8">Probable zinc metalloprotease.</text>
</comment>
<feature type="region of interest" description="Disordered" evidence="9">
    <location>
        <begin position="725"/>
        <end position="744"/>
    </location>
</feature>